<proteinExistence type="predicted"/>
<dbReference type="Proteomes" id="UP000184428">
    <property type="component" value="Unassembled WGS sequence"/>
</dbReference>
<dbReference type="OrthoDB" id="4527901at2"/>
<accession>A0A1M7T063</accession>
<reference evidence="3 4" key="1">
    <citation type="submission" date="2016-12" db="EMBL/GenBank/DDBJ databases">
        <authorList>
            <person name="Song W.-J."/>
            <person name="Kurnit D.M."/>
        </authorList>
    </citation>
    <scope>NUCLEOTIDE SEQUENCE [LARGE SCALE GENOMIC DNA]</scope>
    <source>
        <strain evidence="3 4">DSM 43162</strain>
    </source>
</reference>
<evidence type="ECO:0000313" key="4">
    <source>
        <dbReference type="Proteomes" id="UP000184428"/>
    </source>
</evidence>
<dbReference type="InterPro" id="IPR025325">
    <property type="entry name" value="DUF4231"/>
</dbReference>
<dbReference type="NCBIfam" id="NF033634">
    <property type="entry name" value="SLATT_1"/>
    <property type="match status" value="1"/>
</dbReference>
<evidence type="ECO:0000259" key="2">
    <source>
        <dbReference type="Pfam" id="PF18181"/>
    </source>
</evidence>
<dbReference type="RefSeq" id="WP_141242921.1">
    <property type="nucleotide sequence ID" value="NZ_FRDM01000004.1"/>
</dbReference>
<keyword evidence="1" id="KW-0812">Transmembrane</keyword>
<sequence length="307" mass="33006">MTTRTPTDALVEAWRDQRRWSHAASRLKKRIVRWRTTALALAIAGAVLATLATQVGLDSDVGRGLSVAAAVVLALVPVIRAARLGSDRIEAWTRARSVSEGLKEEVYLYLTGTPPYDGTGRDAELGKRTYSMTDDAEDLAGHTLGCPAEDALLPAVDGVESYLRERVQPQIDRYYTPGAARHQRRLTQLRTVEFGLALLGALLGAVAAATGLDAVGAWVAVVTTVGAAITAHIAAARHEHVVLTYLSTVRQLRARVAQWRDGTDHSPGAAARLVRDCEDVISRENESWMAAWSRDDGGKAEAAPASP</sequence>
<feature type="domain" description="SMODS and SLOG-associating 2TM effector" evidence="2">
    <location>
        <begin position="162"/>
        <end position="288"/>
    </location>
</feature>
<evidence type="ECO:0000313" key="3">
    <source>
        <dbReference type="EMBL" id="SHN64133.1"/>
    </source>
</evidence>
<feature type="transmembrane region" description="Helical" evidence="1">
    <location>
        <begin position="36"/>
        <end position="55"/>
    </location>
</feature>
<name>A0A1M7T063_9ACTN</name>
<evidence type="ECO:0000256" key="1">
    <source>
        <dbReference type="SAM" id="Phobius"/>
    </source>
</evidence>
<dbReference type="Pfam" id="PF14015">
    <property type="entry name" value="DUF4231"/>
    <property type="match status" value="1"/>
</dbReference>
<feature type="transmembrane region" description="Helical" evidence="1">
    <location>
        <begin position="61"/>
        <end position="79"/>
    </location>
</feature>
<dbReference type="Pfam" id="PF18181">
    <property type="entry name" value="SLATT_1"/>
    <property type="match status" value="1"/>
</dbReference>
<keyword evidence="1" id="KW-0472">Membrane</keyword>
<dbReference type="AlphaFoldDB" id="A0A1M7T063"/>
<protein>
    <recommendedName>
        <fullName evidence="2">SMODS and SLOG-associating 2TM effector domain-containing protein</fullName>
    </recommendedName>
</protein>
<feature type="transmembrane region" description="Helical" evidence="1">
    <location>
        <begin position="215"/>
        <end position="235"/>
    </location>
</feature>
<dbReference type="EMBL" id="FRDM01000004">
    <property type="protein sequence ID" value="SHN64133.1"/>
    <property type="molecule type" value="Genomic_DNA"/>
</dbReference>
<keyword evidence="1" id="KW-1133">Transmembrane helix</keyword>
<dbReference type="InterPro" id="IPR040884">
    <property type="entry name" value="SLATT_1"/>
</dbReference>
<feature type="transmembrane region" description="Helical" evidence="1">
    <location>
        <begin position="191"/>
        <end position="209"/>
    </location>
</feature>
<gene>
    <name evidence="3" type="ORF">SAMN05660350_01213</name>
</gene>
<organism evidence="3 4">
    <name type="scientific">Geodermatophilus obscurus</name>
    <dbReference type="NCBI Taxonomy" id="1861"/>
    <lineage>
        <taxon>Bacteria</taxon>
        <taxon>Bacillati</taxon>
        <taxon>Actinomycetota</taxon>
        <taxon>Actinomycetes</taxon>
        <taxon>Geodermatophilales</taxon>
        <taxon>Geodermatophilaceae</taxon>
        <taxon>Geodermatophilus</taxon>
    </lineage>
</organism>